<protein>
    <recommendedName>
        <fullName evidence="3">SGNH hydrolase-type esterase domain-containing protein</fullName>
    </recommendedName>
</protein>
<organism evidence="1 2">
    <name type="scientific">Novipirellula rosea</name>
    <dbReference type="NCBI Taxonomy" id="1031540"/>
    <lineage>
        <taxon>Bacteria</taxon>
        <taxon>Pseudomonadati</taxon>
        <taxon>Planctomycetota</taxon>
        <taxon>Planctomycetia</taxon>
        <taxon>Pirellulales</taxon>
        <taxon>Pirellulaceae</taxon>
        <taxon>Novipirellula</taxon>
    </lineage>
</organism>
<comment type="caution">
    <text evidence="1">The sequence shown here is derived from an EMBL/GenBank/DDBJ whole genome shotgun (WGS) entry which is preliminary data.</text>
</comment>
<keyword evidence="2" id="KW-1185">Reference proteome</keyword>
<evidence type="ECO:0000313" key="2">
    <source>
        <dbReference type="Proteomes" id="UP001500840"/>
    </source>
</evidence>
<name>A0ABP8N8V4_9BACT</name>
<proteinExistence type="predicted"/>
<reference evidence="2" key="1">
    <citation type="journal article" date="2019" name="Int. J. Syst. Evol. Microbiol.">
        <title>The Global Catalogue of Microorganisms (GCM) 10K type strain sequencing project: providing services to taxonomists for standard genome sequencing and annotation.</title>
        <authorList>
            <consortium name="The Broad Institute Genomics Platform"/>
            <consortium name="The Broad Institute Genome Sequencing Center for Infectious Disease"/>
            <person name="Wu L."/>
            <person name="Ma J."/>
        </authorList>
    </citation>
    <scope>NUCLEOTIDE SEQUENCE [LARGE SCALE GENOMIC DNA]</scope>
    <source>
        <strain evidence="2">JCM 17759</strain>
    </source>
</reference>
<gene>
    <name evidence="1" type="ORF">GCM10023156_44940</name>
</gene>
<accession>A0ABP8N8V4</accession>
<sequence>MRTFIRNASLFCAIQLVIGGLLILNATQQPQYGFMAAFEDKIRLLREHDEPTLIVLGGSNVAFGIDSPTLQQHCDMPVINGGLHAALGLQFYLDVATDCAKEGDVVVLMPEWMLLTGGTKPAPDLRLSMVQESPASWRYFCHLDCSELKTFVDDQAFCVLTSLVQSGSKLPTESRIQRKFEEAQLPDAYSRLKFNANGDFVGHHDLGTTKEIEKMKADVKFKPAVTLEAAERINACAQTLRERGAKVYLAYCPVPEPHFDKHQSSYDSLHELLTKNLDVPVLHHPDQVKYPTSYFYDTVCHLNLTGKMTRTKLVAQSLHGKFRVASKPVEKTLR</sequence>
<dbReference type="Proteomes" id="UP001500840">
    <property type="component" value="Unassembled WGS sequence"/>
</dbReference>
<dbReference type="RefSeq" id="WP_345325691.1">
    <property type="nucleotide sequence ID" value="NZ_BAABGA010000058.1"/>
</dbReference>
<dbReference type="EMBL" id="BAABGA010000058">
    <property type="protein sequence ID" value="GAA4461847.1"/>
    <property type="molecule type" value="Genomic_DNA"/>
</dbReference>
<evidence type="ECO:0000313" key="1">
    <source>
        <dbReference type="EMBL" id="GAA4461847.1"/>
    </source>
</evidence>
<evidence type="ECO:0008006" key="3">
    <source>
        <dbReference type="Google" id="ProtNLM"/>
    </source>
</evidence>